<accession>A0A0E9Q687</accession>
<reference evidence="1" key="2">
    <citation type="journal article" date="2015" name="Fish Shellfish Immunol.">
        <title>Early steps in the European eel (Anguilla anguilla)-Vibrio vulnificus interaction in the gills: Role of the RtxA13 toxin.</title>
        <authorList>
            <person name="Callol A."/>
            <person name="Pajuelo D."/>
            <person name="Ebbesson L."/>
            <person name="Teles M."/>
            <person name="MacKenzie S."/>
            <person name="Amaro C."/>
        </authorList>
    </citation>
    <scope>NUCLEOTIDE SEQUENCE</scope>
</reference>
<protein>
    <submittedName>
        <fullName evidence="1">Uncharacterized protein</fullName>
    </submittedName>
</protein>
<dbReference type="EMBL" id="GBXM01096186">
    <property type="protein sequence ID" value="JAH12391.1"/>
    <property type="molecule type" value="Transcribed_RNA"/>
</dbReference>
<reference evidence="1" key="1">
    <citation type="submission" date="2014-11" db="EMBL/GenBank/DDBJ databases">
        <authorList>
            <person name="Amaro Gonzalez C."/>
        </authorList>
    </citation>
    <scope>NUCLEOTIDE SEQUENCE</scope>
</reference>
<name>A0A0E9Q687_ANGAN</name>
<proteinExistence type="predicted"/>
<organism evidence="1">
    <name type="scientific">Anguilla anguilla</name>
    <name type="common">European freshwater eel</name>
    <name type="synonym">Muraena anguilla</name>
    <dbReference type="NCBI Taxonomy" id="7936"/>
    <lineage>
        <taxon>Eukaryota</taxon>
        <taxon>Metazoa</taxon>
        <taxon>Chordata</taxon>
        <taxon>Craniata</taxon>
        <taxon>Vertebrata</taxon>
        <taxon>Euteleostomi</taxon>
        <taxon>Actinopterygii</taxon>
        <taxon>Neopterygii</taxon>
        <taxon>Teleostei</taxon>
        <taxon>Anguilliformes</taxon>
        <taxon>Anguillidae</taxon>
        <taxon>Anguilla</taxon>
    </lineage>
</organism>
<dbReference type="AlphaFoldDB" id="A0A0E9Q687"/>
<sequence length="53" mass="6371">MAVEILKRQERERNWRSAYSCTPRRTELPLRTARHSLCCMSLLAYQTHTHQQI</sequence>
<evidence type="ECO:0000313" key="1">
    <source>
        <dbReference type="EMBL" id="JAH12391.1"/>
    </source>
</evidence>